<dbReference type="Proteomes" id="UP000295484">
    <property type="component" value="Unassembled WGS sequence"/>
</dbReference>
<evidence type="ECO:0000313" key="2">
    <source>
        <dbReference type="EMBL" id="TDX20741.1"/>
    </source>
</evidence>
<dbReference type="EMBL" id="SOEB01000053">
    <property type="protein sequence ID" value="TDX20741.1"/>
    <property type="molecule type" value="Genomic_DNA"/>
</dbReference>
<feature type="region of interest" description="Disordered" evidence="1">
    <location>
        <begin position="157"/>
        <end position="181"/>
    </location>
</feature>
<name>A0A4R8FEV2_9RHOB</name>
<feature type="compositionally biased region" description="Basic and acidic residues" evidence="1">
    <location>
        <begin position="89"/>
        <end position="106"/>
    </location>
</feature>
<protein>
    <submittedName>
        <fullName evidence="2">Uncharacterized protein</fullName>
    </submittedName>
</protein>
<feature type="region of interest" description="Disordered" evidence="1">
    <location>
        <begin position="87"/>
        <end position="109"/>
    </location>
</feature>
<dbReference type="RefSeq" id="WP_134079741.1">
    <property type="nucleotide sequence ID" value="NZ_SOEB01000053.1"/>
</dbReference>
<reference evidence="2 3" key="1">
    <citation type="submission" date="2019-03" db="EMBL/GenBank/DDBJ databases">
        <title>Genomic Encyclopedia of Type Strains, Phase IV (KMG-IV): sequencing the most valuable type-strain genomes for metagenomic binning, comparative biology and taxonomic classification.</title>
        <authorList>
            <person name="Goeker M."/>
        </authorList>
    </citation>
    <scope>NUCLEOTIDE SEQUENCE [LARGE SCALE GENOMIC DNA]</scope>
    <source>
        <strain evidence="2 3">JA181</strain>
    </source>
</reference>
<organism evidence="2 3">
    <name type="scientific">Rhodovulum visakhapatnamense</name>
    <dbReference type="NCBI Taxonomy" id="364297"/>
    <lineage>
        <taxon>Bacteria</taxon>
        <taxon>Pseudomonadati</taxon>
        <taxon>Pseudomonadota</taxon>
        <taxon>Alphaproteobacteria</taxon>
        <taxon>Rhodobacterales</taxon>
        <taxon>Paracoccaceae</taxon>
        <taxon>Rhodovulum</taxon>
    </lineage>
</organism>
<sequence>MATRIYTDLTIRGTTYPDAATAARALGVTPEAVRSAARKGRLDRVGAGRKGAEPMPVRIRGELFADAHAAAARFGVTPQAVWKALADGDPDRIGRPQRRPGRDPHPVEIGGLHFASQRKASRALGFSDDYLSHALTRGGRAARERILAAAMALCARQASASRTSSPTGPARPDQMEEFPHG</sequence>
<dbReference type="AlphaFoldDB" id="A0A4R8FEV2"/>
<evidence type="ECO:0000313" key="3">
    <source>
        <dbReference type="Proteomes" id="UP000295484"/>
    </source>
</evidence>
<gene>
    <name evidence="2" type="ORF">EV657_1538</name>
</gene>
<evidence type="ECO:0000256" key="1">
    <source>
        <dbReference type="SAM" id="MobiDB-lite"/>
    </source>
</evidence>
<accession>A0A4R8FEV2</accession>
<comment type="caution">
    <text evidence="2">The sequence shown here is derived from an EMBL/GenBank/DDBJ whole genome shotgun (WGS) entry which is preliminary data.</text>
</comment>
<proteinExistence type="predicted"/>